<gene>
    <name evidence="1" type="ORF">MENTE1834_LOCUS3075</name>
</gene>
<dbReference type="Proteomes" id="UP001497535">
    <property type="component" value="Unassembled WGS sequence"/>
</dbReference>
<proteinExistence type="predicted"/>
<evidence type="ECO:0000313" key="1">
    <source>
        <dbReference type="EMBL" id="CAK5015658.1"/>
    </source>
</evidence>
<protein>
    <submittedName>
        <fullName evidence="1">Uncharacterized protein</fullName>
    </submittedName>
</protein>
<sequence>MGIIILEYILNSPSMKGPLEMFRFLRGNITTNHRIGILQILKELNFFYKMREKKWNKRIQKRFEVFVKEELEKRKGKSKSRHNSSSNRSSSTSTSSQQNEYLEYLKPPEESYLAYIILILNIQNTHPFIFRMVTASLEYNQIDRPSAIGMLSFMEGKCYFRHEINKKNKNPIFIVPKLIFKGLDYLRKKREGIEQQTLKINGKLF</sequence>
<name>A0ACB0XSN5_MELEN</name>
<accession>A0ACB0XSN5</accession>
<dbReference type="EMBL" id="CAVMJV010000002">
    <property type="protein sequence ID" value="CAK5015658.1"/>
    <property type="molecule type" value="Genomic_DNA"/>
</dbReference>
<comment type="caution">
    <text evidence="1">The sequence shown here is derived from an EMBL/GenBank/DDBJ whole genome shotgun (WGS) entry which is preliminary data.</text>
</comment>
<keyword evidence="2" id="KW-1185">Reference proteome</keyword>
<evidence type="ECO:0000313" key="2">
    <source>
        <dbReference type="Proteomes" id="UP001497535"/>
    </source>
</evidence>
<organism evidence="1 2">
    <name type="scientific">Meloidogyne enterolobii</name>
    <name type="common">Root-knot nematode worm</name>
    <name type="synonym">Meloidogyne mayaguensis</name>
    <dbReference type="NCBI Taxonomy" id="390850"/>
    <lineage>
        <taxon>Eukaryota</taxon>
        <taxon>Metazoa</taxon>
        <taxon>Ecdysozoa</taxon>
        <taxon>Nematoda</taxon>
        <taxon>Chromadorea</taxon>
        <taxon>Rhabditida</taxon>
        <taxon>Tylenchina</taxon>
        <taxon>Tylenchomorpha</taxon>
        <taxon>Tylenchoidea</taxon>
        <taxon>Meloidogynidae</taxon>
        <taxon>Meloidogyninae</taxon>
        <taxon>Meloidogyne</taxon>
    </lineage>
</organism>
<reference evidence="1" key="1">
    <citation type="submission" date="2023-11" db="EMBL/GenBank/DDBJ databases">
        <authorList>
            <person name="Poullet M."/>
        </authorList>
    </citation>
    <scope>NUCLEOTIDE SEQUENCE</scope>
    <source>
        <strain evidence="1">E1834</strain>
    </source>
</reference>